<evidence type="ECO:0000256" key="4">
    <source>
        <dbReference type="ARBA" id="ARBA00023175"/>
    </source>
</evidence>
<dbReference type="GO" id="GO:0005737">
    <property type="term" value="C:cytoplasm"/>
    <property type="evidence" value="ECO:0007669"/>
    <property type="project" value="TreeGrafter"/>
</dbReference>
<dbReference type="GO" id="GO:0000146">
    <property type="term" value="F:microfilament motor activity"/>
    <property type="evidence" value="ECO:0007669"/>
    <property type="project" value="TreeGrafter"/>
</dbReference>
<proteinExistence type="inferred from homology"/>
<reference evidence="8" key="1">
    <citation type="journal article" date="2019" name="Sci. Rep.">
        <title>Draft genome of Tanacetum cinerariifolium, the natural source of mosquito coil.</title>
        <authorList>
            <person name="Yamashiro T."/>
            <person name="Shiraishi A."/>
            <person name="Satake H."/>
            <person name="Nakayama K."/>
        </authorList>
    </citation>
    <scope>NUCLEOTIDE SEQUENCE</scope>
</reference>
<comment type="caution">
    <text evidence="8">The sequence shown here is derived from an EMBL/GenBank/DDBJ whole genome shotgun (WGS) entry which is preliminary data.</text>
</comment>
<dbReference type="PROSITE" id="PS51456">
    <property type="entry name" value="MYOSIN_MOTOR"/>
    <property type="match status" value="1"/>
</dbReference>
<comment type="similarity">
    <text evidence="6">Belongs to the TRAFAC class myosin-kinesin ATPase superfamily. Myosin family.</text>
</comment>
<dbReference type="SUPFAM" id="SSF52540">
    <property type="entry name" value="P-loop containing nucleoside triphosphate hydrolases"/>
    <property type="match status" value="1"/>
</dbReference>
<evidence type="ECO:0000256" key="6">
    <source>
        <dbReference type="PROSITE-ProRule" id="PRU00782"/>
    </source>
</evidence>
<dbReference type="Pfam" id="PF00063">
    <property type="entry name" value="Myosin_head"/>
    <property type="match status" value="1"/>
</dbReference>
<dbReference type="GO" id="GO:0016459">
    <property type="term" value="C:myosin complex"/>
    <property type="evidence" value="ECO:0007669"/>
    <property type="project" value="UniProtKB-KW"/>
</dbReference>
<keyword evidence="2" id="KW-0067">ATP-binding</keyword>
<protein>
    <submittedName>
        <fullName evidence="8">Putative IQ motif, EF-hand binding site, P-loop containing nucleoside triphosphate hydrolase</fullName>
    </submittedName>
</protein>
<dbReference type="InterPro" id="IPR001609">
    <property type="entry name" value="Myosin_head_motor_dom-like"/>
</dbReference>
<dbReference type="PANTHER" id="PTHR13140">
    <property type="entry name" value="MYOSIN"/>
    <property type="match status" value="1"/>
</dbReference>
<dbReference type="GO" id="GO:0016787">
    <property type="term" value="F:hydrolase activity"/>
    <property type="evidence" value="ECO:0007669"/>
    <property type="project" value="UniProtKB-KW"/>
</dbReference>
<feature type="non-terminal residue" evidence="8">
    <location>
        <position position="1"/>
    </location>
</feature>
<evidence type="ECO:0000313" key="8">
    <source>
        <dbReference type="EMBL" id="GFA18745.1"/>
    </source>
</evidence>
<dbReference type="InterPro" id="IPR027417">
    <property type="entry name" value="P-loop_NTPase"/>
</dbReference>
<dbReference type="PANTHER" id="PTHR13140:SF706">
    <property type="entry name" value="DILUTE CLASS UNCONVENTIONAL MYOSIN, ISOFORM C"/>
    <property type="match status" value="1"/>
</dbReference>
<name>A0A699J963_TANCI</name>
<gene>
    <name evidence="8" type="ORF">Tci_590717</name>
</gene>
<evidence type="ECO:0000259" key="7">
    <source>
        <dbReference type="PROSITE" id="PS51456"/>
    </source>
</evidence>
<evidence type="ECO:0000256" key="5">
    <source>
        <dbReference type="ARBA" id="ARBA00023203"/>
    </source>
</evidence>
<dbReference type="GO" id="GO:0007015">
    <property type="term" value="P:actin filament organization"/>
    <property type="evidence" value="ECO:0007669"/>
    <property type="project" value="TreeGrafter"/>
</dbReference>
<accession>A0A699J963</accession>
<evidence type="ECO:0000256" key="2">
    <source>
        <dbReference type="ARBA" id="ARBA00022840"/>
    </source>
</evidence>
<keyword evidence="1" id="KW-0547">Nucleotide-binding</keyword>
<keyword evidence="5 6" id="KW-0009">Actin-binding</keyword>
<dbReference type="GO" id="GO:0051015">
    <property type="term" value="F:actin filament binding"/>
    <property type="evidence" value="ECO:0007669"/>
    <property type="project" value="TreeGrafter"/>
</dbReference>
<organism evidence="8">
    <name type="scientific">Tanacetum cinerariifolium</name>
    <name type="common">Dalmatian daisy</name>
    <name type="synonym">Chrysanthemum cinerariifolium</name>
    <dbReference type="NCBI Taxonomy" id="118510"/>
    <lineage>
        <taxon>Eukaryota</taxon>
        <taxon>Viridiplantae</taxon>
        <taxon>Streptophyta</taxon>
        <taxon>Embryophyta</taxon>
        <taxon>Tracheophyta</taxon>
        <taxon>Spermatophyta</taxon>
        <taxon>Magnoliopsida</taxon>
        <taxon>eudicotyledons</taxon>
        <taxon>Gunneridae</taxon>
        <taxon>Pentapetalae</taxon>
        <taxon>asterids</taxon>
        <taxon>campanulids</taxon>
        <taxon>Asterales</taxon>
        <taxon>Asteraceae</taxon>
        <taxon>Asteroideae</taxon>
        <taxon>Anthemideae</taxon>
        <taxon>Anthemidinae</taxon>
        <taxon>Tanacetum</taxon>
    </lineage>
</organism>
<dbReference type="AlphaFoldDB" id="A0A699J963"/>
<dbReference type="InterPro" id="IPR036961">
    <property type="entry name" value="Kinesin_motor_dom_sf"/>
</dbReference>
<dbReference type="GO" id="GO:0016020">
    <property type="term" value="C:membrane"/>
    <property type="evidence" value="ECO:0007669"/>
    <property type="project" value="TreeGrafter"/>
</dbReference>
<evidence type="ECO:0000256" key="3">
    <source>
        <dbReference type="ARBA" id="ARBA00023123"/>
    </source>
</evidence>
<evidence type="ECO:0000256" key="1">
    <source>
        <dbReference type="ARBA" id="ARBA00022741"/>
    </source>
</evidence>
<keyword evidence="8" id="KW-0378">Hydrolase</keyword>
<dbReference type="EMBL" id="BKCJ010382529">
    <property type="protein sequence ID" value="GFA18745.1"/>
    <property type="molecule type" value="Genomic_DNA"/>
</dbReference>
<keyword evidence="4" id="KW-0505">Motor protein</keyword>
<sequence length="61" mass="6976">YRYHRDVIYTIVGHVQLAINPFKDVLVSGSNFIMAYKEKILDSPHVYVIADAAYGDMMRGI</sequence>
<dbReference type="GO" id="GO:0005524">
    <property type="term" value="F:ATP binding"/>
    <property type="evidence" value="ECO:0007669"/>
    <property type="project" value="UniProtKB-KW"/>
</dbReference>
<comment type="caution">
    <text evidence="6">Lacks conserved residue(s) required for the propagation of feature annotation.</text>
</comment>
<feature type="domain" description="Myosin motor" evidence="7">
    <location>
        <begin position="1"/>
        <end position="61"/>
    </location>
</feature>
<dbReference type="Gene3D" id="3.40.850.10">
    <property type="entry name" value="Kinesin motor domain"/>
    <property type="match status" value="1"/>
</dbReference>
<keyword evidence="3 6" id="KW-0518">Myosin</keyword>